<evidence type="ECO:0000256" key="1">
    <source>
        <dbReference type="ARBA" id="ARBA00001954"/>
    </source>
</evidence>
<evidence type="ECO:0000256" key="4">
    <source>
        <dbReference type="ARBA" id="ARBA00023004"/>
    </source>
</evidence>
<evidence type="ECO:0000313" key="8">
    <source>
        <dbReference type="EMBL" id="BDD09734.1"/>
    </source>
</evidence>
<evidence type="ECO:0000256" key="6">
    <source>
        <dbReference type="ARBA" id="ARBA00035023"/>
    </source>
</evidence>
<evidence type="ECO:0000256" key="3">
    <source>
        <dbReference type="ARBA" id="ARBA00023002"/>
    </source>
</evidence>
<dbReference type="EC" id="1.13.11.93" evidence="6"/>
<proteinExistence type="inferred from homology"/>
<keyword evidence="2" id="KW-0223">Dioxygenase</keyword>
<keyword evidence="4" id="KW-0408">Iron</keyword>
<dbReference type="Proteomes" id="UP001348817">
    <property type="component" value="Chromosome"/>
</dbReference>
<comment type="similarity">
    <text evidence="5">Belongs to the 2-oxoadipate dioxygenase/decarboxylase family.</text>
</comment>
<dbReference type="KEGG" id="fax:FUAX_21660"/>
<dbReference type="EMBL" id="AP025314">
    <property type="protein sequence ID" value="BDD09734.1"/>
    <property type="molecule type" value="Genomic_DNA"/>
</dbReference>
<dbReference type="CDD" id="cd16350">
    <property type="entry name" value="VOC_like"/>
    <property type="match status" value="1"/>
</dbReference>
<name>A0AAU9CC91_9BACT</name>
<dbReference type="SMART" id="SM01150">
    <property type="entry name" value="DUF1338"/>
    <property type="match status" value="1"/>
</dbReference>
<dbReference type="AlphaFoldDB" id="A0AAU9CC91"/>
<evidence type="ECO:0000256" key="7">
    <source>
        <dbReference type="ARBA" id="ARBA00035045"/>
    </source>
</evidence>
<protein>
    <recommendedName>
        <fullName evidence="6">2-oxoadipate dioxygenase/decarboxylase</fullName>
        <ecNumber evidence="6">1.13.11.93</ecNumber>
    </recommendedName>
    <alternativeName>
        <fullName evidence="7">2-hydroxyglutarate synthase</fullName>
    </alternativeName>
</protein>
<dbReference type="InterPro" id="IPR009770">
    <property type="entry name" value="HGLS"/>
</dbReference>
<dbReference type="RefSeq" id="WP_338391329.1">
    <property type="nucleotide sequence ID" value="NZ_AP025314.1"/>
</dbReference>
<dbReference type="PANTHER" id="PTHR31136:SF5">
    <property type="entry name" value="2-OXOADIPATE DIOXYGENASE_DECARBOXYLASE, CHLOROPLASTIC"/>
    <property type="match status" value="1"/>
</dbReference>
<dbReference type="PANTHER" id="PTHR31136">
    <property type="entry name" value="DUF1338 DOMAIN-CONTAINING PROTEIN"/>
    <property type="match status" value="1"/>
</dbReference>
<evidence type="ECO:0000256" key="2">
    <source>
        <dbReference type="ARBA" id="ARBA00022964"/>
    </source>
</evidence>
<evidence type="ECO:0000313" key="9">
    <source>
        <dbReference type="Proteomes" id="UP001348817"/>
    </source>
</evidence>
<evidence type="ECO:0000256" key="5">
    <source>
        <dbReference type="ARBA" id="ARBA00035013"/>
    </source>
</evidence>
<keyword evidence="3" id="KW-0560">Oxidoreductase</keyword>
<sequence length="270" mass="30787">MNISTLDQLLDKLWSDYITLNPHALEIHNIFVERDEDVINDHIAFRTFNHPSVCVDVLAKPFLASGYVESGNYDFPSKKLNAKHFEHPDKTKPKIFISELRLEDFDAELNEIVNRMLSQVPENASDNFAFCVSGRPWTVTLDEYEKLLEKSEYAAWLSVFGFRANHFTVLANELNSLDNMTDLNALVRENGFLLNESGGAIKGSKDQMLEQSSTLAGKVDVTFDCENTKKIPACYYEFAMRYPKKDGELFQGFIAKSADKIFESTNQRKS</sequence>
<organism evidence="8 9">
    <name type="scientific">Fulvitalea axinellae</name>
    <dbReference type="NCBI Taxonomy" id="1182444"/>
    <lineage>
        <taxon>Bacteria</taxon>
        <taxon>Pseudomonadati</taxon>
        <taxon>Bacteroidota</taxon>
        <taxon>Cytophagia</taxon>
        <taxon>Cytophagales</taxon>
        <taxon>Persicobacteraceae</taxon>
        <taxon>Fulvitalea</taxon>
    </lineage>
</organism>
<gene>
    <name evidence="8" type="ORF">FUAX_21660</name>
</gene>
<reference evidence="8 9" key="1">
    <citation type="submission" date="2021-12" db="EMBL/GenBank/DDBJ databases">
        <title>Genome sequencing of bacteria with rrn-lacking chromosome and rrn-plasmid.</title>
        <authorList>
            <person name="Anda M."/>
            <person name="Iwasaki W."/>
        </authorList>
    </citation>
    <scope>NUCLEOTIDE SEQUENCE [LARGE SCALE GENOMIC DNA]</scope>
    <source>
        <strain evidence="8 9">DSM 100852</strain>
    </source>
</reference>
<dbReference type="Gene3D" id="3.10.180.50">
    <property type="match status" value="1"/>
</dbReference>
<dbReference type="GO" id="GO:0051213">
    <property type="term" value="F:dioxygenase activity"/>
    <property type="evidence" value="ECO:0007669"/>
    <property type="project" value="UniProtKB-KW"/>
</dbReference>
<accession>A0AAU9CC91</accession>
<dbReference type="Pfam" id="PF07063">
    <property type="entry name" value="HGLS"/>
    <property type="match status" value="1"/>
</dbReference>
<keyword evidence="9" id="KW-1185">Reference proteome</keyword>
<comment type="cofactor">
    <cofactor evidence="1">
        <name>Fe(2+)</name>
        <dbReference type="ChEBI" id="CHEBI:29033"/>
    </cofactor>
</comment>